<reference evidence="1 2" key="1">
    <citation type="journal article" date="2016" name="Nat. Commun.">
        <title>Thousands of microbial genomes shed light on interconnected biogeochemical processes in an aquifer system.</title>
        <authorList>
            <person name="Anantharaman K."/>
            <person name="Brown C.T."/>
            <person name="Hug L.A."/>
            <person name="Sharon I."/>
            <person name="Castelle C.J."/>
            <person name="Probst A.J."/>
            <person name="Thomas B.C."/>
            <person name="Singh A."/>
            <person name="Wilkins M.J."/>
            <person name="Karaoz U."/>
            <person name="Brodie E.L."/>
            <person name="Williams K.H."/>
            <person name="Hubbard S.S."/>
            <person name="Banfield J.F."/>
        </authorList>
    </citation>
    <scope>NUCLEOTIDE SEQUENCE [LARGE SCALE GENOMIC DNA]</scope>
</reference>
<evidence type="ECO:0000313" key="1">
    <source>
        <dbReference type="EMBL" id="OGH59833.1"/>
    </source>
</evidence>
<proteinExistence type="predicted"/>
<gene>
    <name evidence="1" type="ORF">A2725_02340</name>
</gene>
<dbReference type="EMBL" id="MFPS01000006">
    <property type="protein sequence ID" value="OGH59833.1"/>
    <property type="molecule type" value="Genomic_DNA"/>
</dbReference>
<organism evidence="1 2">
    <name type="scientific">Candidatus Magasanikbacteria bacterium RIFCSPHIGHO2_01_FULL_33_34</name>
    <dbReference type="NCBI Taxonomy" id="1798671"/>
    <lineage>
        <taxon>Bacteria</taxon>
        <taxon>Candidatus Magasanikiibacteriota</taxon>
    </lineage>
</organism>
<protein>
    <recommendedName>
        <fullName evidence="3">Baseplate protein J-like domain-containing protein</fullName>
    </recommendedName>
</protein>
<sequence length="341" mass="37241">MSSKRTSIIIETKSSTVDVNDSVLVGNDDKFGSLKGIVVSKAVDIQQNFIPTESESQDANATGMVILHNDSNLSQPLIPTTRVINQDGILFRLKDRVVVPANGTIEAEVYADVDGSSGNIGPSQFTIPGLSEEKQKQIYATSDMDITGGIKNVGILGKSDMDKARDIIVLALEQAGIKELQSENPALKGVFKLIDSDITANAEIGDEVSEFTLSGKANVLGVFYKASDLQDIANKALLRKAVDDTEIVQSSNDDPTVNIEDYSLAKNTATLQLFYSGVSKLNPESKQLEKSMFFGKSKDEVRRYLLKLDHVRSVDIKFKPAWIRTVPHVGEHIEIIVKEVQ</sequence>
<dbReference type="Proteomes" id="UP000177067">
    <property type="component" value="Unassembled WGS sequence"/>
</dbReference>
<accession>A0A1F6LKJ8</accession>
<comment type="caution">
    <text evidence="1">The sequence shown here is derived from an EMBL/GenBank/DDBJ whole genome shotgun (WGS) entry which is preliminary data.</text>
</comment>
<dbReference type="AlphaFoldDB" id="A0A1F6LKJ8"/>
<evidence type="ECO:0000313" key="2">
    <source>
        <dbReference type="Proteomes" id="UP000177067"/>
    </source>
</evidence>
<name>A0A1F6LKJ8_9BACT</name>
<evidence type="ECO:0008006" key="3">
    <source>
        <dbReference type="Google" id="ProtNLM"/>
    </source>
</evidence>